<dbReference type="EMBL" id="JBHLUB010000023">
    <property type="protein sequence ID" value="MFC0581673.1"/>
    <property type="molecule type" value="Genomic_DNA"/>
</dbReference>
<reference evidence="2 3" key="1">
    <citation type="submission" date="2024-09" db="EMBL/GenBank/DDBJ databases">
        <authorList>
            <person name="Sun Q."/>
            <person name="Mori K."/>
        </authorList>
    </citation>
    <scope>NUCLEOTIDE SEQUENCE [LARGE SCALE GENOMIC DNA]</scope>
    <source>
        <strain evidence="2 3">NCAIM B.02604</strain>
    </source>
</reference>
<feature type="transmembrane region" description="Helical" evidence="1">
    <location>
        <begin position="51"/>
        <end position="71"/>
    </location>
</feature>
<keyword evidence="1" id="KW-1133">Transmembrane helix</keyword>
<evidence type="ECO:0000313" key="3">
    <source>
        <dbReference type="Proteomes" id="UP001589862"/>
    </source>
</evidence>
<feature type="transmembrane region" description="Helical" evidence="1">
    <location>
        <begin position="83"/>
        <end position="115"/>
    </location>
</feature>
<organism evidence="2 3">
    <name type="scientific">Micrococcoides hystricis</name>
    <dbReference type="NCBI Taxonomy" id="1572761"/>
    <lineage>
        <taxon>Bacteria</taxon>
        <taxon>Bacillati</taxon>
        <taxon>Actinomycetota</taxon>
        <taxon>Actinomycetes</taxon>
        <taxon>Micrococcales</taxon>
        <taxon>Micrococcaceae</taxon>
        <taxon>Micrococcoides</taxon>
    </lineage>
</organism>
<keyword evidence="1" id="KW-0812">Transmembrane</keyword>
<evidence type="ECO:0008006" key="4">
    <source>
        <dbReference type="Google" id="ProtNLM"/>
    </source>
</evidence>
<gene>
    <name evidence="2" type="ORF">ACFFFR_04650</name>
</gene>
<accession>A0ABV6PA02</accession>
<dbReference type="Proteomes" id="UP001589862">
    <property type="component" value="Unassembled WGS sequence"/>
</dbReference>
<evidence type="ECO:0000313" key="2">
    <source>
        <dbReference type="EMBL" id="MFC0581673.1"/>
    </source>
</evidence>
<comment type="caution">
    <text evidence="2">The sequence shown here is derived from an EMBL/GenBank/DDBJ whole genome shotgun (WGS) entry which is preliminary data.</text>
</comment>
<sequence length="216" mass="23435">MIGGLLFPKASYEFWTSHVFSLSDKVDLGTNFASSGNNSIAGMMAYFWPEAPSTIIIALLGAAGAGILLLARKLWYRDSHIEAVLVVGAGIQLLSPVSWIHHWVFLVFAVVYLLFRGVTRSWGIAALVFLWLQPTDLGEWLLESAHGSVFVVVAGTLLREGLLLLTILCQSVIFWSAFRRGSAPIEGAEPVPDCQDAGEGRTCVGVSKQEANKNSL</sequence>
<proteinExistence type="predicted"/>
<name>A0ABV6PA02_9MICC</name>
<keyword evidence="3" id="KW-1185">Reference proteome</keyword>
<keyword evidence="1" id="KW-0472">Membrane</keyword>
<dbReference type="RefSeq" id="WP_377458362.1">
    <property type="nucleotide sequence ID" value="NZ_JBHLUB010000023.1"/>
</dbReference>
<evidence type="ECO:0000256" key="1">
    <source>
        <dbReference type="SAM" id="Phobius"/>
    </source>
</evidence>
<protein>
    <recommendedName>
        <fullName evidence="4">DUF2029 domain-containing protein</fullName>
    </recommendedName>
</protein>